<comment type="subcellular location">
    <subcellularLocation>
        <location evidence="1">Membrane</location>
        <topology evidence="1">Single-pass membrane protein</topology>
    </subcellularLocation>
</comment>
<evidence type="ECO:0000256" key="4">
    <source>
        <dbReference type="ARBA" id="ARBA00023136"/>
    </source>
</evidence>
<dbReference type="CDD" id="cd00096">
    <property type="entry name" value="Ig"/>
    <property type="match status" value="1"/>
</dbReference>
<dbReference type="SMART" id="SM01413">
    <property type="entry name" value="Ribosomal_S19e"/>
    <property type="match status" value="1"/>
</dbReference>
<dbReference type="GO" id="GO:0006412">
    <property type="term" value="P:translation"/>
    <property type="evidence" value="ECO:0007669"/>
    <property type="project" value="InterPro"/>
</dbReference>
<dbReference type="Pfam" id="PF13927">
    <property type="entry name" value="Ig_3"/>
    <property type="match status" value="1"/>
</dbReference>
<dbReference type="GO" id="GO:0022627">
    <property type="term" value="C:cytosolic small ribosomal subunit"/>
    <property type="evidence" value="ECO:0007669"/>
    <property type="project" value="TreeGrafter"/>
</dbReference>
<dbReference type="InterPro" id="IPR013162">
    <property type="entry name" value="CD80_C2-set"/>
</dbReference>
<dbReference type="InterPro" id="IPR036179">
    <property type="entry name" value="Ig-like_dom_sf"/>
</dbReference>
<dbReference type="SMART" id="SM00408">
    <property type="entry name" value="IGc2"/>
    <property type="match status" value="1"/>
</dbReference>
<dbReference type="InterPro" id="IPR018277">
    <property type="entry name" value="Ribosomal_eS19_CS"/>
</dbReference>
<sequence length="650" mass="70370">MPGGGVTVKDVNQQEFVRALAAFLKKSGKLKVPDWVDIVKLAKHKELAPCDDNWFYIRAASTARHLYLRGGVGVGSMIKIYGGRKRNGVCPSHFSVGSKNVARKVLQSLEALKMVEKDPNGGRRLTPQGTRDLDRIAGQPGLSPLQLFFTSGVSSGAAGQNTQHFMNNNVDGESKEETGEGDGVGSMSGYSVSQGDSYSGCNNRRNCPAAMFLHYHRDHGCGPMVHSFRSSTDSGLDKDTPLTDRVTMETDMTLVISPVKVKDERSFFCQVDGGPVGTSEAETKLRVFFAPEKPVVSDNKQVIPLSLDNPSAHSVGKCTSNNGHPEPRIIWFKDTKPLPEVLDAKESVVKESSGLYTVTSTLYIYPEKKDAKSVFHCTVEYSMPNGQIINEDSESFNLTLLYPAENVVFKLLNTAPIKEGDEVQIQCETDGNPQPQFEFTRNGTTKPSETGLLILHDVTRSDAGTYKCEALDFDALDVELVETLNINVHYLDPVSVVPAGPLMGGKQLSQKGVLSVQSANLDDAGEYVCIASVPSVPGLQKQSNITVIVSGQPEIDEPVIETVDKQGDMSVTLNGNRFTSTVTLMATAAVLKDGVTCEASNKHGIDSQKFLVEIQSDNTLDSNDAQGRQLSLLSVLFSSSLSGLCLLHTL</sequence>
<dbReference type="GO" id="GO:0016020">
    <property type="term" value="C:membrane"/>
    <property type="evidence" value="ECO:0007669"/>
    <property type="project" value="UniProtKB-SubCell"/>
</dbReference>
<dbReference type="Gene3D" id="1.10.10.10">
    <property type="entry name" value="Winged helix-like DNA-binding domain superfamily/Winged helix DNA-binding domain"/>
    <property type="match status" value="1"/>
</dbReference>
<dbReference type="InterPro" id="IPR013783">
    <property type="entry name" value="Ig-like_fold"/>
</dbReference>
<organism evidence="11 12">
    <name type="scientific">Bagarius yarrelli</name>
    <name type="common">Goonch</name>
    <name type="synonym">Bagrus yarrelli</name>
    <dbReference type="NCBI Taxonomy" id="175774"/>
    <lineage>
        <taxon>Eukaryota</taxon>
        <taxon>Metazoa</taxon>
        <taxon>Chordata</taxon>
        <taxon>Craniata</taxon>
        <taxon>Vertebrata</taxon>
        <taxon>Euteleostomi</taxon>
        <taxon>Actinopterygii</taxon>
        <taxon>Neopterygii</taxon>
        <taxon>Teleostei</taxon>
        <taxon>Ostariophysi</taxon>
        <taxon>Siluriformes</taxon>
        <taxon>Sisoridae</taxon>
        <taxon>Sisorinae</taxon>
        <taxon>Bagarius</taxon>
    </lineage>
</organism>
<evidence type="ECO:0000256" key="1">
    <source>
        <dbReference type="ARBA" id="ARBA00004167"/>
    </source>
</evidence>
<dbReference type="GO" id="GO:0000028">
    <property type="term" value="P:ribosomal small subunit assembly"/>
    <property type="evidence" value="ECO:0007669"/>
    <property type="project" value="TreeGrafter"/>
</dbReference>
<dbReference type="GO" id="GO:0003723">
    <property type="term" value="F:RNA binding"/>
    <property type="evidence" value="ECO:0007669"/>
    <property type="project" value="TreeGrafter"/>
</dbReference>
<keyword evidence="6" id="KW-0687">Ribonucleoprotein</keyword>
<dbReference type="GO" id="GO:0003735">
    <property type="term" value="F:structural constituent of ribosome"/>
    <property type="evidence" value="ECO:0007669"/>
    <property type="project" value="InterPro"/>
</dbReference>
<feature type="region of interest" description="Disordered" evidence="9">
    <location>
        <begin position="117"/>
        <end position="137"/>
    </location>
</feature>
<proteinExistence type="inferred from homology"/>
<dbReference type="InterPro" id="IPR036388">
    <property type="entry name" value="WH-like_DNA-bd_sf"/>
</dbReference>
<feature type="compositionally biased region" description="Polar residues" evidence="9">
    <location>
        <begin position="159"/>
        <end position="171"/>
    </location>
</feature>
<evidence type="ECO:0000256" key="2">
    <source>
        <dbReference type="ARBA" id="ARBA00010014"/>
    </source>
</evidence>
<dbReference type="SUPFAM" id="SSF46785">
    <property type="entry name" value="Winged helix' DNA-binding domain"/>
    <property type="match status" value="1"/>
</dbReference>
<dbReference type="AlphaFoldDB" id="A0A556TZ21"/>
<dbReference type="PROSITE" id="PS00628">
    <property type="entry name" value="RIBOSOMAL_S19E"/>
    <property type="match status" value="1"/>
</dbReference>
<reference evidence="11 12" key="1">
    <citation type="journal article" date="2019" name="Genome Biol. Evol.">
        <title>Whole-Genome Sequencing of the Giant Devil Catfish, Bagarius yarrelli.</title>
        <authorList>
            <person name="Jiang W."/>
            <person name="Lv Y."/>
            <person name="Cheng L."/>
            <person name="Yang K."/>
            <person name="Chao B."/>
            <person name="Wang X."/>
            <person name="Li Y."/>
            <person name="Pan X."/>
            <person name="You X."/>
            <person name="Zhang Y."/>
            <person name="Yang J."/>
            <person name="Li J."/>
            <person name="Zhang X."/>
            <person name="Liu S."/>
            <person name="Sun C."/>
            <person name="Yang J."/>
            <person name="Shi Q."/>
        </authorList>
    </citation>
    <scope>NUCLEOTIDE SEQUENCE [LARGE SCALE GENOMIC DNA]</scope>
    <source>
        <strain evidence="11">JWS20170419001</strain>
        <tissue evidence="11">Muscle</tissue>
    </source>
</reference>
<keyword evidence="12" id="KW-1185">Reference proteome</keyword>
<feature type="domain" description="Ig-like" evidence="10">
    <location>
        <begin position="403"/>
        <end position="485"/>
    </location>
</feature>
<evidence type="ECO:0000256" key="9">
    <source>
        <dbReference type="SAM" id="MobiDB-lite"/>
    </source>
</evidence>
<evidence type="ECO:0000256" key="8">
    <source>
        <dbReference type="ARBA" id="ARBA00035466"/>
    </source>
</evidence>
<gene>
    <name evidence="11" type="ORF">Baya_7030</name>
</gene>
<dbReference type="EMBL" id="VCAZ01000031">
    <property type="protein sequence ID" value="TSL40951.1"/>
    <property type="molecule type" value="Genomic_DNA"/>
</dbReference>
<evidence type="ECO:0000256" key="3">
    <source>
        <dbReference type="ARBA" id="ARBA00022980"/>
    </source>
</evidence>
<evidence type="ECO:0000256" key="5">
    <source>
        <dbReference type="ARBA" id="ARBA00023157"/>
    </source>
</evidence>
<dbReference type="Pfam" id="PF08205">
    <property type="entry name" value="C2-set_2"/>
    <property type="match status" value="1"/>
</dbReference>
<dbReference type="InterPro" id="IPR001266">
    <property type="entry name" value="Ribosomal_eS19"/>
</dbReference>
<feature type="domain" description="Ig-like" evidence="10">
    <location>
        <begin position="294"/>
        <end position="397"/>
    </location>
</feature>
<keyword evidence="4" id="KW-0472">Membrane</keyword>
<dbReference type="Gene3D" id="2.60.40.10">
    <property type="entry name" value="Immunoglobulins"/>
    <property type="match status" value="3"/>
</dbReference>
<keyword evidence="5" id="KW-1015">Disulfide bond</keyword>
<dbReference type="InterPro" id="IPR003599">
    <property type="entry name" value="Ig_sub"/>
</dbReference>
<comment type="similarity">
    <text evidence="2">Belongs to the eukaryotic ribosomal protein eS19 family.</text>
</comment>
<dbReference type="Pfam" id="PF01090">
    <property type="entry name" value="Ribosomal_S19e"/>
    <property type="match status" value="1"/>
</dbReference>
<evidence type="ECO:0000313" key="11">
    <source>
        <dbReference type="EMBL" id="TSL40951.1"/>
    </source>
</evidence>
<evidence type="ECO:0000256" key="7">
    <source>
        <dbReference type="ARBA" id="ARBA00035143"/>
    </source>
</evidence>
<feature type="region of interest" description="Disordered" evidence="9">
    <location>
        <begin position="159"/>
        <end position="189"/>
    </location>
</feature>
<evidence type="ECO:0000313" key="12">
    <source>
        <dbReference type="Proteomes" id="UP000319801"/>
    </source>
</evidence>
<keyword evidence="3 11" id="KW-0689">Ribosomal protein</keyword>
<evidence type="ECO:0000259" key="10">
    <source>
        <dbReference type="PROSITE" id="PS50835"/>
    </source>
</evidence>
<dbReference type="OrthoDB" id="10010939at2759"/>
<dbReference type="SMART" id="SM00409">
    <property type="entry name" value="IG"/>
    <property type="match status" value="3"/>
</dbReference>
<name>A0A556TZ21_BAGYA</name>
<evidence type="ECO:0000256" key="6">
    <source>
        <dbReference type="ARBA" id="ARBA00023274"/>
    </source>
</evidence>
<dbReference type="InterPro" id="IPR036390">
    <property type="entry name" value="WH_DNA-bd_sf"/>
</dbReference>
<dbReference type="FunFam" id="1.10.10.10:FF:000118">
    <property type="entry name" value="40S ribosomal protein S19"/>
    <property type="match status" value="1"/>
</dbReference>
<dbReference type="SUPFAM" id="SSF48726">
    <property type="entry name" value="Immunoglobulin"/>
    <property type="match status" value="3"/>
</dbReference>
<protein>
    <recommendedName>
        <fullName evidence="7">Small ribosomal subunit protein eS19</fullName>
    </recommendedName>
    <alternativeName>
        <fullName evidence="8">40S ribosomal protein S19</fullName>
    </alternativeName>
</protein>
<dbReference type="PROSITE" id="PS50835">
    <property type="entry name" value="IG_LIKE"/>
    <property type="match status" value="2"/>
</dbReference>
<dbReference type="PANTHER" id="PTHR11710:SF0">
    <property type="entry name" value="40S RIBOSOMAL PROTEIN S19"/>
    <property type="match status" value="1"/>
</dbReference>
<comment type="caution">
    <text evidence="11">The sequence shown here is derived from an EMBL/GenBank/DDBJ whole genome shotgun (WGS) entry which is preliminary data.</text>
</comment>
<dbReference type="InterPro" id="IPR007110">
    <property type="entry name" value="Ig-like_dom"/>
</dbReference>
<dbReference type="Proteomes" id="UP000319801">
    <property type="component" value="Unassembled WGS sequence"/>
</dbReference>
<accession>A0A556TZ21</accession>
<dbReference type="InterPro" id="IPR003598">
    <property type="entry name" value="Ig_sub2"/>
</dbReference>
<dbReference type="PANTHER" id="PTHR11710">
    <property type="entry name" value="40S RIBOSOMAL PROTEIN S19"/>
    <property type="match status" value="1"/>
</dbReference>